<gene>
    <name evidence="1" type="primary">cas7e</name>
    <name evidence="1" type="ORF">GCM10020367_70290</name>
</gene>
<organism evidence="1 2">
    <name type="scientific">Streptomyces sannanensis</name>
    <dbReference type="NCBI Taxonomy" id="285536"/>
    <lineage>
        <taxon>Bacteria</taxon>
        <taxon>Bacillati</taxon>
        <taxon>Actinomycetota</taxon>
        <taxon>Actinomycetes</taxon>
        <taxon>Kitasatosporales</taxon>
        <taxon>Streptomycetaceae</taxon>
        <taxon>Streptomyces</taxon>
    </lineage>
</organism>
<evidence type="ECO:0000313" key="1">
    <source>
        <dbReference type="EMBL" id="GAA3380952.1"/>
    </source>
</evidence>
<keyword evidence="2" id="KW-1185">Reference proteome</keyword>
<sequence length="382" mass="40738">MPFLTLHAVQTIPYANLNRDDLGAPKTLTFGGATRIRISSQSLGRPLREFVEESTGIEAVRTRRIATLVKDALITRGWDDELAAAAAAQVLDSVAKKSKTDKVGLALDDKGTKSLLFVPASTGEKLADLCETYRNEVEKAAQSSAKNPKPGVPAAEVIDIIKSINGSIALFGRMLSELPGAGVDAARQMAHGFTTHAARRQPDFFTAVDDVTHDSDESGSGHMNHAEYATGVFYRYAVLDLDELLNDTHLAGDTTTARALVDAFTRGFIRILPQAKKNGTAPHTIPDLVHFTVRTDQPVNYAAAFERPVQADEGGGFAAPSRLALARYASAVNRLVGTDDVAYSGHATIADGENLTGLGDRADSFKELTAAAVDALFGPYNA</sequence>
<dbReference type="NCBIfam" id="TIGR01869">
    <property type="entry name" value="casC_Cse4"/>
    <property type="match status" value="1"/>
</dbReference>
<protein>
    <submittedName>
        <fullName evidence="1">Type I-E CRISPR-associated protein Cas7/Cse4/CasC</fullName>
    </submittedName>
</protein>
<dbReference type="Pfam" id="PF09344">
    <property type="entry name" value="Cas_CT1975"/>
    <property type="match status" value="1"/>
</dbReference>
<evidence type="ECO:0000313" key="2">
    <source>
        <dbReference type="Proteomes" id="UP001499990"/>
    </source>
</evidence>
<accession>A0ABP6SMQ0</accession>
<dbReference type="EMBL" id="BAAAYL010000003">
    <property type="protein sequence ID" value="GAA3380952.1"/>
    <property type="molecule type" value="Genomic_DNA"/>
</dbReference>
<reference evidence="2" key="1">
    <citation type="journal article" date="2019" name="Int. J. Syst. Evol. Microbiol.">
        <title>The Global Catalogue of Microorganisms (GCM) 10K type strain sequencing project: providing services to taxonomists for standard genome sequencing and annotation.</title>
        <authorList>
            <consortium name="The Broad Institute Genomics Platform"/>
            <consortium name="The Broad Institute Genome Sequencing Center for Infectious Disease"/>
            <person name="Wu L."/>
            <person name="Ma J."/>
        </authorList>
    </citation>
    <scope>NUCLEOTIDE SEQUENCE [LARGE SCALE GENOMIC DNA]</scope>
    <source>
        <strain evidence="2">JCM 9651</strain>
    </source>
</reference>
<comment type="caution">
    <text evidence="1">The sequence shown here is derived from an EMBL/GenBank/DDBJ whole genome shotgun (WGS) entry which is preliminary data.</text>
</comment>
<dbReference type="Proteomes" id="UP001499990">
    <property type="component" value="Unassembled WGS sequence"/>
</dbReference>
<name>A0ABP6SMQ0_9ACTN</name>
<dbReference type="InterPro" id="IPR010148">
    <property type="entry name" value="CRISPR-assoc_prot_CT1975"/>
</dbReference>
<dbReference type="RefSeq" id="WP_345045500.1">
    <property type="nucleotide sequence ID" value="NZ_BAAAYL010000003.1"/>
</dbReference>
<proteinExistence type="predicted"/>